<feature type="coiled-coil region" evidence="1">
    <location>
        <begin position="7"/>
        <end position="45"/>
    </location>
</feature>
<protein>
    <submittedName>
        <fullName evidence="2">Uncharacterized protein</fullName>
    </submittedName>
</protein>
<sequence length="119" mass="14334">MNKTMTKEEYLTSMRDLEEIIAGYREQERQLKEQYINENKQFEVNEKVKITTPAFRRVIPDEEGRKYIKEEARYGFVEDYEVDNQGNIKYILSRMNATGKKSYHRTYYSGLDILEKVEE</sequence>
<keyword evidence="1" id="KW-0175">Coiled coil</keyword>
<reference evidence="2 3" key="1">
    <citation type="submission" date="2018-10" db="EMBL/GenBank/DDBJ databases">
        <title>Butyricimonas faecalis sp. nov., isolated from human faeces and emended description of the genus Butyricimonas.</title>
        <authorList>
            <person name="Le Roy T."/>
            <person name="Van der Smissen P."/>
            <person name="Paquot A."/>
            <person name="Delzenne N."/>
            <person name="Muccioli G."/>
            <person name="Collet J.-F."/>
            <person name="Cani P.D."/>
        </authorList>
    </citation>
    <scope>NUCLEOTIDE SEQUENCE [LARGE SCALE GENOMIC DNA]</scope>
    <source>
        <strain evidence="2 3">H184</strain>
    </source>
</reference>
<evidence type="ECO:0000256" key="1">
    <source>
        <dbReference type="SAM" id="Coils"/>
    </source>
</evidence>
<accession>A0A3Q9IMH8</accession>
<evidence type="ECO:0000313" key="3">
    <source>
        <dbReference type="Proteomes" id="UP000270673"/>
    </source>
</evidence>
<evidence type="ECO:0000313" key="2">
    <source>
        <dbReference type="EMBL" id="AZS28568.1"/>
    </source>
</evidence>
<gene>
    <name evidence="2" type="ORF">D8S85_02705</name>
</gene>
<proteinExistence type="predicted"/>
<keyword evidence="3" id="KW-1185">Reference proteome</keyword>
<dbReference type="EMBL" id="CP032819">
    <property type="protein sequence ID" value="AZS28568.1"/>
    <property type="molecule type" value="Genomic_DNA"/>
</dbReference>
<dbReference type="AlphaFoldDB" id="A0A3Q9IMH8"/>
<organism evidence="2 3">
    <name type="scientific">Butyricimonas faecalis</name>
    <dbReference type="NCBI Taxonomy" id="2093856"/>
    <lineage>
        <taxon>Bacteria</taxon>
        <taxon>Pseudomonadati</taxon>
        <taxon>Bacteroidota</taxon>
        <taxon>Bacteroidia</taxon>
        <taxon>Bacteroidales</taxon>
        <taxon>Odoribacteraceae</taxon>
        <taxon>Butyricimonas</taxon>
    </lineage>
</organism>
<name>A0A3Q9IMH8_9BACT</name>
<dbReference type="Proteomes" id="UP000270673">
    <property type="component" value="Chromosome"/>
</dbReference>
<dbReference type="KEGG" id="buy:D8S85_02705"/>